<sequence length="94" mass="10652">MSLIQESIEARKVVLHQIKTELIQRLHIQKTESQIDDDTALFGNGLKLDSVDATEILVLLDKLYGIQVSESDDPSFMRTVNNLASFVIKNRKPQ</sequence>
<evidence type="ECO:0000313" key="3">
    <source>
        <dbReference type="Proteomes" id="UP000239197"/>
    </source>
</evidence>
<dbReference type="SUPFAM" id="SSF47336">
    <property type="entry name" value="ACP-like"/>
    <property type="match status" value="1"/>
</dbReference>
<name>A0A2L1UXY1_9GAMM</name>
<dbReference type="Gene3D" id="1.10.1200.10">
    <property type="entry name" value="ACP-like"/>
    <property type="match status" value="1"/>
</dbReference>
<dbReference type="EMBL" id="CP019063">
    <property type="protein sequence ID" value="AVF37790.1"/>
    <property type="molecule type" value="Genomic_DNA"/>
</dbReference>
<gene>
    <name evidence="2" type="ORF">BV494_23125</name>
</gene>
<keyword evidence="3" id="KW-1185">Reference proteome</keyword>
<dbReference type="Pfam" id="PF00550">
    <property type="entry name" value="PP-binding"/>
    <property type="match status" value="1"/>
</dbReference>
<dbReference type="Proteomes" id="UP000239197">
    <property type="component" value="Plasmid unnamed1"/>
</dbReference>
<feature type="domain" description="Carrier" evidence="1">
    <location>
        <begin position="9"/>
        <end position="91"/>
    </location>
</feature>
<protein>
    <submittedName>
        <fullName evidence="2">Acyl carrier protein</fullName>
    </submittedName>
</protein>
<evidence type="ECO:0000259" key="1">
    <source>
        <dbReference type="PROSITE" id="PS50075"/>
    </source>
</evidence>
<geneLocation type="plasmid" evidence="2 3">
    <name>unnamed1</name>
</geneLocation>
<dbReference type="AlphaFoldDB" id="A0A2L1UXY1"/>
<reference evidence="3" key="1">
    <citation type="submission" date="2017-01" db="EMBL/GenBank/DDBJ databases">
        <title>Genome sequence of Rouxiella sp. ERMR1:05.</title>
        <authorList>
            <person name="Kumar R."/>
            <person name="Singh D."/>
            <person name="Kumar S."/>
        </authorList>
    </citation>
    <scope>NUCLEOTIDE SEQUENCE [LARGE SCALE GENOMIC DNA]</scope>
    <source>
        <strain evidence="3">ERMR1:05</strain>
        <plasmid evidence="3">unnamed1</plasmid>
    </source>
</reference>
<dbReference type="InterPro" id="IPR009081">
    <property type="entry name" value="PP-bd_ACP"/>
</dbReference>
<proteinExistence type="predicted"/>
<evidence type="ECO:0000313" key="2">
    <source>
        <dbReference type="EMBL" id="AVF37790.1"/>
    </source>
</evidence>
<dbReference type="OrthoDB" id="9803943at2"/>
<dbReference type="PROSITE" id="PS50075">
    <property type="entry name" value="CARRIER"/>
    <property type="match status" value="1"/>
</dbReference>
<keyword evidence="2" id="KW-0614">Plasmid</keyword>
<dbReference type="InterPro" id="IPR036736">
    <property type="entry name" value="ACP-like_sf"/>
</dbReference>
<dbReference type="KEGG" id="rox:BV494_23125"/>
<accession>A0A2L1UXY1</accession>
<organism evidence="2 3">
    <name type="scientific">Rahnella sikkimica</name>
    <dbReference type="NCBI Taxonomy" id="1805933"/>
    <lineage>
        <taxon>Bacteria</taxon>
        <taxon>Pseudomonadati</taxon>
        <taxon>Pseudomonadota</taxon>
        <taxon>Gammaproteobacteria</taxon>
        <taxon>Enterobacterales</taxon>
        <taxon>Yersiniaceae</taxon>
        <taxon>Rahnella</taxon>
    </lineage>
</organism>
<dbReference type="RefSeq" id="WP_104925128.1">
    <property type="nucleotide sequence ID" value="NZ_CP019063.1"/>
</dbReference>